<dbReference type="Pfam" id="PF16363">
    <property type="entry name" value="GDP_Man_Dehyd"/>
    <property type="match status" value="1"/>
</dbReference>
<protein>
    <recommendedName>
        <fullName evidence="1">NAD(P)-binding domain-containing protein</fullName>
    </recommendedName>
</protein>
<name>A0A382HDA5_9ZZZZ</name>
<dbReference type="EMBL" id="UINC01060599">
    <property type="protein sequence ID" value="SVB85266.1"/>
    <property type="molecule type" value="Genomic_DNA"/>
</dbReference>
<proteinExistence type="predicted"/>
<organism evidence="2">
    <name type="scientific">marine metagenome</name>
    <dbReference type="NCBI Taxonomy" id="408172"/>
    <lineage>
        <taxon>unclassified sequences</taxon>
        <taxon>metagenomes</taxon>
        <taxon>ecological metagenomes</taxon>
    </lineage>
</organism>
<feature type="domain" description="NAD(P)-binding" evidence="1">
    <location>
        <begin position="5"/>
        <end position="168"/>
    </location>
</feature>
<sequence>MKIFVIGSNSFSGSNFVDFALNNGFLVFGISRSVPPNNVFLKYSDNNIKVQNFKFYQLDLNNNLDEIIKLIKQEQPQFIINFAAQSMVAESWLHPEDWFMTNAVSTTKLFNKLRNFNFIKKYVHVTTPEVYGSCSGFIDEDTQYNPSTPYAASRTAGDISLKTFVENY</sequence>
<dbReference type="PANTHER" id="PTHR43000">
    <property type="entry name" value="DTDP-D-GLUCOSE 4,6-DEHYDRATASE-RELATED"/>
    <property type="match status" value="1"/>
</dbReference>
<reference evidence="2" key="1">
    <citation type="submission" date="2018-05" db="EMBL/GenBank/DDBJ databases">
        <authorList>
            <person name="Lanie J.A."/>
            <person name="Ng W.-L."/>
            <person name="Kazmierczak K.M."/>
            <person name="Andrzejewski T.M."/>
            <person name="Davidsen T.M."/>
            <person name="Wayne K.J."/>
            <person name="Tettelin H."/>
            <person name="Glass J.I."/>
            <person name="Rusch D."/>
            <person name="Podicherti R."/>
            <person name="Tsui H.-C.T."/>
            <person name="Winkler M.E."/>
        </authorList>
    </citation>
    <scope>NUCLEOTIDE SEQUENCE</scope>
</reference>
<dbReference type="Gene3D" id="3.40.50.720">
    <property type="entry name" value="NAD(P)-binding Rossmann-like Domain"/>
    <property type="match status" value="1"/>
</dbReference>
<evidence type="ECO:0000259" key="1">
    <source>
        <dbReference type="Pfam" id="PF16363"/>
    </source>
</evidence>
<feature type="non-terminal residue" evidence="2">
    <location>
        <position position="168"/>
    </location>
</feature>
<dbReference type="SUPFAM" id="SSF51735">
    <property type="entry name" value="NAD(P)-binding Rossmann-fold domains"/>
    <property type="match status" value="1"/>
</dbReference>
<dbReference type="InterPro" id="IPR036291">
    <property type="entry name" value="NAD(P)-bd_dom_sf"/>
</dbReference>
<gene>
    <name evidence="2" type="ORF">METZ01_LOCUS238120</name>
</gene>
<dbReference type="AlphaFoldDB" id="A0A382HDA5"/>
<accession>A0A382HDA5</accession>
<dbReference type="InterPro" id="IPR016040">
    <property type="entry name" value="NAD(P)-bd_dom"/>
</dbReference>
<evidence type="ECO:0000313" key="2">
    <source>
        <dbReference type="EMBL" id="SVB85266.1"/>
    </source>
</evidence>